<protein>
    <submittedName>
        <fullName evidence="1">Uncharacterized protein</fullName>
    </submittedName>
</protein>
<dbReference type="AlphaFoldDB" id="A0A931SDL2"/>
<dbReference type="Proteomes" id="UP000724148">
    <property type="component" value="Unassembled WGS sequence"/>
</dbReference>
<name>A0A931SDL2_9BACT</name>
<evidence type="ECO:0000313" key="2">
    <source>
        <dbReference type="Proteomes" id="UP000724148"/>
    </source>
</evidence>
<organism evidence="1 2">
    <name type="scientific">Candidatus Sungiibacteriota bacterium</name>
    <dbReference type="NCBI Taxonomy" id="2750080"/>
    <lineage>
        <taxon>Bacteria</taxon>
        <taxon>Candidatus Sungiibacteriota</taxon>
    </lineage>
</organism>
<dbReference type="EMBL" id="JACOZA010000029">
    <property type="protein sequence ID" value="MBI2096748.1"/>
    <property type="molecule type" value="Genomic_DNA"/>
</dbReference>
<accession>A0A931SDL2</accession>
<reference evidence="1" key="1">
    <citation type="submission" date="2020-07" db="EMBL/GenBank/DDBJ databases">
        <title>Huge and variable diversity of episymbiotic CPR bacteria and DPANN archaea in groundwater ecosystems.</title>
        <authorList>
            <person name="He C.Y."/>
            <person name="Keren R."/>
            <person name="Whittaker M."/>
            <person name="Farag I.F."/>
            <person name="Doudna J."/>
            <person name="Cate J.H.D."/>
            <person name="Banfield J.F."/>
        </authorList>
    </citation>
    <scope>NUCLEOTIDE SEQUENCE</scope>
    <source>
        <strain evidence="1">NC_groundwater_193_Ag_S-0.1um_51_7</strain>
    </source>
</reference>
<evidence type="ECO:0000313" key="1">
    <source>
        <dbReference type="EMBL" id="MBI2096748.1"/>
    </source>
</evidence>
<sequence length="68" mass="8060">MQETYWTSRFPWDLDKMRQFLNSEREAPPKTNFMELVEEERRVGGAAAAREAIVAMSKFIARSYDRED</sequence>
<proteinExistence type="predicted"/>
<gene>
    <name evidence="1" type="ORF">HYT40_01150</name>
</gene>
<comment type="caution">
    <text evidence="1">The sequence shown here is derived from an EMBL/GenBank/DDBJ whole genome shotgun (WGS) entry which is preliminary data.</text>
</comment>